<feature type="region of interest" description="Disordered" evidence="1">
    <location>
        <begin position="128"/>
        <end position="155"/>
    </location>
</feature>
<dbReference type="RefSeq" id="XP_058325514.1">
    <property type="nucleotide sequence ID" value="XM_058479991.1"/>
</dbReference>
<gene>
    <name evidence="2" type="ORF">N7468_010696</name>
</gene>
<sequence length="169" mass="18332">MDRIFSPQGSLEDSVTERWHRGLSLGTLAFQEHLHAAMDQCFLPVLGPVATVLVTTTAVSKGGNNGVPKCRISKAKIVDWQRITSKLSPELLSARCVGKDRSQKNTLWSSAKIHGLAMVPLGKEKGLHGTRLSSSSLGRTPSQKPNAGAERFGSSRWKKCRAPTILKGM</sequence>
<dbReference type="EMBL" id="JAPQKS010000009">
    <property type="protein sequence ID" value="KAJ5215017.1"/>
    <property type="molecule type" value="Genomic_DNA"/>
</dbReference>
<keyword evidence="3" id="KW-1185">Reference proteome</keyword>
<proteinExistence type="predicted"/>
<accession>A0A9W9N882</accession>
<reference evidence="2" key="2">
    <citation type="journal article" date="2023" name="IMA Fungus">
        <title>Comparative genomic study of the Penicillium genus elucidates a diverse pangenome and 15 lateral gene transfer events.</title>
        <authorList>
            <person name="Petersen C."/>
            <person name="Sorensen T."/>
            <person name="Nielsen M.R."/>
            <person name="Sondergaard T.E."/>
            <person name="Sorensen J.L."/>
            <person name="Fitzpatrick D.A."/>
            <person name="Frisvad J.C."/>
            <person name="Nielsen K.L."/>
        </authorList>
    </citation>
    <scope>NUCLEOTIDE SEQUENCE</scope>
    <source>
        <strain evidence="2">IBT 19713</strain>
    </source>
</reference>
<evidence type="ECO:0000313" key="2">
    <source>
        <dbReference type="EMBL" id="KAJ5215017.1"/>
    </source>
</evidence>
<comment type="caution">
    <text evidence="2">The sequence shown here is derived from an EMBL/GenBank/DDBJ whole genome shotgun (WGS) entry which is preliminary data.</text>
</comment>
<evidence type="ECO:0000313" key="3">
    <source>
        <dbReference type="Proteomes" id="UP001150941"/>
    </source>
</evidence>
<organism evidence="2 3">
    <name type="scientific">Penicillium chermesinum</name>
    <dbReference type="NCBI Taxonomy" id="63820"/>
    <lineage>
        <taxon>Eukaryota</taxon>
        <taxon>Fungi</taxon>
        <taxon>Dikarya</taxon>
        <taxon>Ascomycota</taxon>
        <taxon>Pezizomycotina</taxon>
        <taxon>Eurotiomycetes</taxon>
        <taxon>Eurotiomycetidae</taxon>
        <taxon>Eurotiales</taxon>
        <taxon>Aspergillaceae</taxon>
        <taxon>Penicillium</taxon>
    </lineage>
</organism>
<reference evidence="2" key="1">
    <citation type="submission" date="2022-11" db="EMBL/GenBank/DDBJ databases">
        <authorList>
            <person name="Petersen C."/>
        </authorList>
    </citation>
    <scope>NUCLEOTIDE SEQUENCE</scope>
    <source>
        <strain evidence="2">IBT 19713</strain>
    </source>
</reference>
<evidence type="ECO:0000256" key="1">
    <source>
        <dbReference type="SAM" id="MobiDB-lite"/>
    </source>
</evidence>
<dbReference type="GeneID" id="83207295"/>
<dbReference type="Proteomes" id="UP001150941">
    <property type="component" value="Unassembled WGS sequence"/>
</dbReference>
<dbReference type="AlphaFoldDB" id="A0A9W9N882"/>
<protein>
    <submittedName>
        <fullName evidence="2">Uncharacterized protein</fullName>
    </submittedName>
</protein>
<name>A0A9W9N882_9EURO</name>
<feature type="compositionally biased region" description="Polar residues" evidence="1">
    <location>
        <begin position="131"/>
        <end position="145"/>
    </location>
</feature>